<dbReference type="Gene3D" id="3.30.450.380">
    <property type="match status" value="1"/>
</dbReference>
<dbReference type="Pfam" id="PF00437">
    <property type="entry name" value="T2SSE"/>
    <property type="match status" value="1"/>
</dbReference>
<proteinExistence type="inferred from homology"/>
<reference evidence="3 4" key="1">
    <citation type="submission" date="2018-07" db="EMBL/GenBank/DDBJ databases">
        <title>Arthrobacter sp. nov., isolated from raw cow's milk with high bacterial count.</title>
        <authorList>
            <person name="Hahne J."/>
            <person name="Isele D."/>
            <person name="Lipski A."/>
        </authorList>
    </citation>
    <scope>NUCLEOTIDE SEQUENCE [LARGE SCALE GENOMIC DNA]</scope>
    <source>
        <strain evidence="3 4">JZ R-35</strain>
    </source>
</reference>
<evidence type="ECO:0000313" key="4">
    <source>
        <dbReference type="Proteomes" id="UP000265419"/>
    </source>
</evidence>
<comment type="similarity">
    <text evidence="1">Belongs to the GSP E family.</text>
</comment>
<organism evidence="3 4">
    <name type="scientific">Galactobacter valiniphilus</name>
    <dbReference type="NCBI Taxonomy" id="2676122"/>
    <lineage>
        <taxon>Bacteria</taxon>
        <taxon>Bacillati</taxon>
        <taxon>Actinomycetota</taxon>
        <taxon>Actinomycetes</taxon>
        <taxon>Micrococcales</taxon>
        <taxon>Micrococcaceae</taxon>
        <taxon>Galactobacter</taxon>
    </lineage>
</organism>
<dbReference type="RefSeq" id="WP_119425785.1">
    <property type="nucleotide sequence ID" value="NZ_QQXK01000036.1"/>
</dbReference>
<evidence type="ECO:0000259" key="2">
    <source>
        <dbReference type="Pfam" id="PF00437"/>
    </source>
</evidence>
<accession>A0A399J6N1</accession>
<dbReference type="SUPFAM" id="SSF52540">
    <property type="entry name" value="P-loop containing nucleoside triphosphate hydrolases"/>
    <property type="match status" value="1"/>
</dbReference>
<feature type="domain" description="Bacterial type II secretion system protein E" evidence="2">
    <location>
        <begin position="68"/>
        <end position="340"/>
    </location>
</feature>
<dbReference type="EMBL" id="QQXK01000036">
    <property type="protein sequence ID" value="RII41111.1"/>
    <property type="molecule type" value="Genomic_DNA"/>
</dbReference>
<dbReference type="Gene3D" id="3.40.50.300">
    <property type="entry name" value="P-loop containing nucleotide triphosphate hydrolases"/>
    <property type="match status" value="1"/>
</dbReference>
<dbReference type="AlphaFoldDB" id="A0A399J6N1"/>
<dbReference type="PANTHER" id="PTHR30486:SF6">
    <property type="entry name" value="TYPE IV PILUS RETRACTATION ATPASE PILT"/>
    <property type="match status" value="1"/>
</dbReference>
<keyword evidence="4" id="KW-1185">Reference proteome</keyword>
<evidence type="ECO:0000256" key="1">
    <source>
        <dbReference type="ARBA" id="ARBA00006611"/>
    </source>
</evidence>
<name>A0A399J6N1_9MICC</name>
<protein>
    <submittedName>
        <fullName evidence="3">CpaF family protein</fullName>
    </submittedName>
</protein>
<dbReference type="InterPro" id="IPR027417">
    <property type="entry name" value="P-loop_NTPase"/>
</dbReference>
<evidence type="ECO:0000313" key="3">
    <source>
        <dbReference type="EMBL" id="RII41111.1"/>
    </source>
</evidence>
<dbReference type="GO" id="GO:0016887">
    <property type="term" value="F:ATP hydrolysis activity"/>
    <property type="evidence" value="ECO:0007669"/>
    <property type="project" value="InterPro"/>
</dbReference>
<dbReference type="CDD" id="cd01130">
    <property type="entry name" value="VirB11-like_ATPase"/>
    <property type="match status" value="1"/>
</dbReference>
<gene>
    <name evidence="3" type="ORF">DWB68_14245</name>
</gene>
<dbReference type="InterPro" id="IPR001482">
    <property type="entry name" value="T2SS/T4SS_dom"/>
</dbReference>
<dbReference type="Proteomes" id="UP000265419">
    <property type="component" value="Unassembled WGS sequence"/>
</dbReference>
<sequence>MKTAVELLEEQVRAQLMRRAPGAPEGEAALAELVARAVDDYDLRSLSEDLPALGDPHFVRKRILDALTGFGPLQPLLDDPEIEEIWLNGPHQIYVARGGVSELTPLRMTQEALQALVERMLAPTSRRVDLSSPYVDAALPDGSRLHVIIPELSRGVWNVNIRKFVARAQRLEHLVARGSLTAQAARYLTAAVAAGLNIVVSGATQAGKTTLLNCLAAAIGPRERVVTIEEVFEVSVPLRDVASLQCRPPNLDGAGEVGMRQLVKEALRMRPDRIIVGEVREAECFDLLLALNAGLPGLATLHANGVREAVTKLCTLPLLAGANISADFVVPTVAATVDAVVHVSKAPDGRRSVSDIALLGGATPEGVIELSHVFTDTGRGLTLRSEACAEHPKFERAGANVAALLGSVA</sequence>
<dbReference type="PANTHER" id="PTHR30486">
    <property type="entry name" value="TWITCHING MOTILITY PROTEIN PILT"/>
    <property type="match status" value="1"/>
</dbReference>
<dbReference type="InterPro" id="IPR050921">
    <property type="entry name" value="T4SS_GSP_E_ATPase"/>
</dbReference>
<comment type="caution">
    <text evidence="3">The sequence shown here is derived from an EMBL/GenBank/DDBJ whole genome shotgun (WGS) entry which is preliminary data.</text>
</comment>